<dbReference type="RefSeq" id="WP_096145509.1">
    <property type="nucleotide sequence ID" value="NZ_NRGQ01000034.1"/>
</dbReference>
<dbReference type="Pfam" id="PF10783">
    <property type="entry name" value="DUF2599"/>
    <property type="match status" value="1"/>
</dbReference>
<dbReference type="EMBL" id="NRHA01000002">
    <property type="protein sequence ID" value="PCC55642.1"/>
    <property type="molecule type" value="Genomic_DNA"/>
</dbReference>
<organism evidence="3 6">
    <name type="scientific">Brevibacterium aurantiacum</name>
    <dbReference type="NCBI Taxonomy" id="273384"/>
    <lineage>
        <taxon>Bacteria</taxon>
        <taxon>Bacillati</taxon>
        <taxon>Actinomycetota</taxon>
        <taxon>Actinomycetes</taxon>
        <taxon>Micrococcales</taxon>
        <taxon>Brevibacteriaceae</taxon>
        <taxon>Brevibacterium</taxon>
    </lineage>
</organism>
<reference evidence="5 6" key="1">
    <citation type="journal article" date="2017" name="Elife">
        <title>Extensive horizontal gene transfer in cheese-associated bacteria.</title>
        <authorList>
            <person name="Bonham K.S."/>
            <person name="Wolfe B.E."/>
            <person name="Dutton R.J."/>
        </authorList>
    </citation>
    <scope>NUCLEOTIDE SEQUENCE [LARGE SCALE GENOMIC DNA]</scope>
    <source>
        <strain evidence="4 5">738_8</strain>
        <strain evidence="3 6">962_8</strain>
    </source>
</reference>
<sequence length="304" mass="32361">MVSPASARKASAISLAIALSVTIASPVNAAPESQESALDTIEDIAPEVLADVDTTTITGPPKNSDGSTNRELSLESENGSLQIRLPKDGGTLTSSAEGISESDNGDSSSTVALDKPDGGLQVVTVLENDNAPSTYSYQFDSDELGSFEHGEDGEIAVLSKSGDPLAFVAPAWAKDANGTPVQTHYELDGSTLKQVVETDTDTSFPVVADPYLGVKMVKKVKWTKRAGGKTLVVTPTAGSRALGGGYLPGKYGWKEVSKLGKTKSTQLKWQYICHHQFAFTKKTYNLDTWKKRKSYADSVKHLCN</sequence>
<name>A0A2A3YNW6_BREAU</name>
<evidence type="ECO:0000313" key="4">
    <source>
        <dbReference type="EMBL" id="PCC55642.1"/>
    </source>
</evidence>
<feature type="compositionally biased region" description="Polar residues" evidence="1">
    <location>
        <begin position="64"/>
        <end position="81"/>
    </location>
</feature>
<feature type="compositionally biased region" description="Polar residues" evidence="1">
    <location>
        <begin position="91"/>
        <end position="111"/>
    </location>
</feature>
<dbReference type="Proteomes" id="UP000218620">
    <property type="component" value="Unassembled WGS sequence"/>
</dbReference>
<evidence type="ECO:0000256" key="2">
    <source>
        <dbReference type="SAM" id="SignalP"/>
    </source>
</evidence>
<gene>
    <name evidence="4" type="ORF">CIK59_00105</name>
    <name evidence="3" type="ORF">CIK65_17510</name>
</gene>
<feature type="chain" id="PRO_5014282962" evidence="2">
    <location>
        <begin position="30"/>
        <end position="304"/>
    </location>
</feature>
<feature type="signal peptide" evidence="2">
    <location>
        <begin position="1"/>
        <end position="29"/>
    </location>
</feature>
<evidence type="ECO:0000256" key="1">
    <source>
        <dbReference type="SAM" id="MobiDB-lite"/>
    </source>
</evidence>
<dbReference type="InterPro" id="IPR019719">
    <property type="entry name" value="DUF2599"/>
</dbReference>
<accession>A0A2A3YNW6</accession>
<comment type="caution">
    <text evidence="3">The sequence shown here is derived from an EMBL/GenBank/DDBJ whole genome shotgun (WGS) entry which is preliminary data.</text>
</comment>
<evidence type="ECO:0000313" key="6">
    <source>
        <dbReference type="Proteomes" id="UP000218620"/>
    </source>
</evidence>
<evidence type="ECO:0000313" key="5">
    <source>
        <dbReference type="Proteomes" id="UP000217881"/>
    </source>
</evidence>
<dbReference type="EMBL" id="NRGQ01000034">
    <property type="protein sequence ID" value="PCC41452.1"/>
    <property type="molecule type" value="Genomic_DNA"/>
</dbReference>
<dbReference type="AlphaFoldDB" id="A0A2A3YNW6"/>
<proteinExistence type="predicted"/>
<accession>A0A368M9Z9</accession>
<evidence type="ECO:0000313" key="3">
    <source>
        <dbReference type="EMBL" id="PCC41452.1"/>
    </source>
</evidence>
<feature type="region of interest" description="Disordered" evidence="1">
    <location>
        <begin position="52"/>
        <end position="114"/>
    </location>
</feature>
<keyword evidence="2" id="KW-0732">Signal</keyword>
<protein>
    <submittedName>
        <fullName evidence="3">Uncharacterized protein</fullName>
    </submittedName>
</protein>
<dbReference type="Proteomes" id="UP000217881">
    <property type="component" value="Unassembled WGS sequence"/>
</dbReference>